<name>A0AAN9XXT2_9HEMI</name>
<comment type="subcellular location">
    <subcellularLocation>
        <location evidence="1">Membrane</location>
        <topology evidence="1">Single-pass membrane protein</topology>
    </subcellularLocation>
</comment>
<keyword evidence="6" id="KW-1133">Transmembrane helix</keyword>
<dbReference type="AlphaFoldDB" id="A0AAN9XXT2"/>
<comment type="similarity">
    <text evidence="2 8">Belongs to the glycosyltransferase 92 family.</text>
</comment>
<dbReference type="InterPro" id="IPR008166">
    <property type="entry name" value="Glyco_transf_92"/>
</dbReference>
<keyword evidence="3 8" id="KW-0328">Glycosyltransferase</keyword>
<evidence type="ECO:0000256" key="7">
    <source>
        <dbReference type="ARBA" id="ARBA00023136"/>
    </source>
</evidence>
<sequence length="443" mass="51886">MTAAVRAEAIRSTAATATATTASGLPEVVNQRNRVEETVFNYGDWQTVNGTKDKFFVYSAYLDRRYKNNPYIRIIATTKTKNYDRVVCLLYFENVWEFVPAKMRLISEHFNLPFSAAFVICPLKNATHVPANISVVVFDPHKRIYFPAANRLPVLKLEETPNIDETVEEKIAICIKPIHYEYNKIFQLVEFLELNRLLGVDHFVSYNKSISAEATCILNEYIGEGIVSIHPWNFPLKSQLEIRTENIFAALNDCLYRYMHSYSYILFADLDEFVIPQMNSTIPEMLRLLNKRFDTSRISAYLFQNAFFYLQWEDDPDMAFANDIEKHLFTLRKTRRRVKLNPHKQRSKFIVKPKNVMEVGNHFVWQFLHRQQTMNVLPDVAILHHYRICEFGGDDCIKLPSIVDRTVYHYRRSLNCKFARRWRSLSTKCSLPYVDLSCMDNNC</sequence>
<dbReference type="Pfam" id="PF01697">
    <property type="entry name" value="Glyco_transf_92"/>
    <property type="match status" value="1"/>
</dbReference>
<reference evidence="9 10" key="1">
    <citation type="submission" date="2024-03" db="EMBL/GenBank/DDBJ databases">
        <title>Adaptation during the transition from Ophiocordyceps entomopathogen to insect associate is accompanied by gene loss and intensified selection.</title>
        <authorList>
            <person name="Ward C.M."/>
            <person name="Onetto C.A."/>
            <person name="Borneman A.R."/>
        </authorList>
    </citation>
    <scope>NUCLEOTIDE SEQUENCE [LARGE SCALE GENOMIC DNA]</scope>
    <source>
        <strain evidence="9">AWRI1</strain>
        <tissue evidence="9">Single Adult Female</tissue>
    </source>
</reference>
<evidence type="ECO:0000256" key="5">
    <source>
        <dbReference type="ARBA" id="ARBA00022692"/>
    </source>
</evidence>
<dbReference type="GO" id="GO:0005737">
    <property type="term" value="C:cytoplasm"/>
    <property type="evidence" value="ECO:0007669"/>
    <property type="project" value="TreeGrafter"/>
</dbReference>
<dbReference type="Proteomes" id="UP001367676">
    <property type="component" value="Unassembled WGS sequence"/>
</dbReference>
<evidence type="ECO:0000256" key="8">
    <source>
        <dbReference type="RuleBase" id="RU366017"/>
    </source>
</evidence>
<evidence type="ECO:0000256" key="1">
    <source>
        <dbReference type="ARBA" id="ARBA00004167"/>
    </source>
</evidence>
<evidence type="ECO:0000256" key="3">
    <source>
        <dbReference type="ARBA" id="ARBA00022676"/>
    </source>
</evidence>
<accession>A0AAN9XXT2</accession>
<evidence type="ECO:0000256" key="2">
    <source>
        <dbReference type="ARBA" id="ARBA00007647"/>
    </source>
</evidence>
<dbReference type="EC" id="2.4.1.-" evidence="8"/>
<evidence type="ECO:0000313" key="10">
    <source>
        <dbReference type="Proteomes" id="UP001367676"/>
    </source>
</evidence>
<evidence type="ECO:0000256" key="4">
    <source>
        <dbReference type="ARBA" id="ARBA00022679"/>
    </source>
</evidence>
<dbReference type="PANTHER" id="PTHR21461">
    <property type="entry name" value="GLYCOSYLTRANSFERASE FAMILY 92 PROTEIN"/>
    <property type="match status" value="1"/>
</dbReference>
<dbReference type="GO" id="GO:0016757">
    <property type="term" value="F:glycosyltransferase activity"/>
    <property type="evidence" value="ECO:0007669"/>
    <property type="project" value="UniProtKB-UniRule"/>
</dbReference>
<organism evidence="9 10">
    <name type="scientific">Parthenolecanium corni</name>
    <dbReference type="NCBI Taxonomy" id="536013"/>
    <lineage>
        <taxon>Eukaryota</taxon>
        <taxon>Metazoa</taxon>
        <taxon>Ecdysozoa</taxon>
        <taxon>Arthropoda</taxon>
        <taxon>Hexapoda</taxon>
        <taxon>Insecta</taxon>
        <taxon>Pterygota</taxon>
        <taxon>Neoptera</taxon>
        <taxon>Paraneoptera</taxon>
        <taxon>Hemiptera</taxon>
        <taxon>Sternorrhyncha</taxon>
        <taxon>Coccoidea</taxon>
        <taxon>Coccidae</taxon>
        <taxon>Parthenolecanium</taxon>
    </lineage>
</organism>
<gene>
    <name evidence="9" type="ORF">V9T40_010595</name>
</gene>
<keyword evidence="10" id="KW-1185">Reference proteome</keyword>
<proteinExistence type="inferred from homology"/>
<evidence type="ECO:0000256" key="6">
    <source>
        <dbReference type="ARBA" id="ARBA00022989"/>
    </source>
</evidence>
<protein>
    <recommendedName>
        <fullName evidence="8">Glycosyltransferase family 92 protein</fullName>
        <ecNumber evidence="8">2.4.1.-</ecNumber>
    </recommendedName>
</protein>
<keyword evidence="7" id="KW-0472">Membrane</keyword>
<keyword evidence="5" id="KW-0812">Transmembrane</keyword>
<evidence type="ECO:0000313" key="9">
    <source>
        <dbReference type="EMBL" id="KAK7573404.1"/>
    </source>
</evidence>
<keyword evidence="4 8" id="KW-0808">Transferase</keyword>
<dbReference type="PANTHER" id="PTHR21461:SF40">
    <property type="entry name" value="GLYCOSYLTRANSFERASE FAMILY 92 PROTEIN"/>
    <property type="match status" value="1"/>
</dbReference>
<dbReference type="GO" id="GO:0016020">
    <property type="term" value="C:membrane"/>
    <property type="evidence" value="ECO:0007669"/>
    <property type="project" value="UniProtKB-SubCell"/>
</dbReference>
<comment type="caution">
    <text evidence="9">The sequence shown here is derived from an EMBL/GenBank/DDBJ whole genome shotgun (WGS) entry which is preliminary data.</text>
</comment>
<dbReference type="EMBL" id="JBBCAQ010000037">
    <property type="protein sequence ID" value="KAK7573404.1"/>
    <property type="molecule type" value="Genomic_DNA"/>
</dbReference>